<dbReference type="AlphaFoldDB" id="A0A1J5QFS4"/>
<dbReference type="EMBL" id="MLJW01001324">
    <property type="protein sequence ID" value="OIQ78839.1"/>
    <property type="molecule type" value="Genomic_DNA"/>
</dbReference>
<dbReference type="InterPro" id="IPR028082">
    <property type="entry name" value="Peripla_BP_I"/>
</dbReference>
<dbReference type="GO" id="GO:0030234">
    <property type="term" value="F:enzyme regulator activity"/>
    <property type="evidence" value="ECO:0007669"/>
    <property type="project" value="TreeGrafter"/>
</dbReference>
<evidence type="ECO:0000313" key="2">
    <source>
        <dbReference type="EMBL" id="OIQ78839.1"/>
    </source>
</evidence>
<name>A0A1J5QFS4_9ZZZZ</name>
<sequence>MGQLNLAQGEAAGPAYQRIWQLLEGLPHETLLELRGESPDSLTQGWIDLALAAHAGEPKNAIAQWRSAYPDHPAPGALLQRLAEAAPAAVPTRQFTGTVALLLPLDQPAYAAAAEAVQAGLMAARGDAANSVKVYPSRGDGNAVVALYQQAVSEGAQYVVGPMVREEVNALAAAKLNMVPTLALNAADQEPLPENLLTFGLPVEAEAMQVAQLARARGMQSAILVAADTPLSKRMEQAFLKEWKAQQGTVVAQESFASEASLAALKADLANHQADMIFLAANVDQARLVRPCLDPATPTFAISHIYDGLEQDPENAPLSAIHFVDMPWLVNPDHPDFAPYREAAAKLPPGEAQRWFAVGVDAWHILAARAAGKSLLLPGLSGTLHMDGNTINRELSMAQFRSAGVVLEQSN</sequence>
<dbReference type="Pfam" id="PF04348">
    <property type="entry name" value="LppC"/>
    <property type="match status" value="1"/>
</dbReference>
<comment type="caution">
    <text evidence="2">The sequence shown here is derived from an EMBL/GenBank/DDBJ whole genome shotgun (WGS) entry which is preliminary data.</text>
</comment>
<reference evidence="2" key="1">
    <citation type="submission" date="2016-10" db="EMBL/GenBank/DDBJ databases">
        <title>Sequence of Gallionella enrichment culture.</title>
        <authorList>
            <person name="Poehlein A."/>
            <person name="Muehling M."/>
            <person name="Daniel R."/>
        </authorList>
    </citation>
    <scope>NUCLEOTIDE SEQUENCE</scope>
</reference>
<dbReference type="SUPFAM" id="SSF53822">
    <property type="entry name" value="Periplasmic binding protein-like I"/>
    <property type="match status" value="1"/>
</dbReference>
<dbReference type="PANTHER" id="PTHR38038:SF1">
    <property type="entry name" value="PENICILLIN-BINDING PROTEIN ACTIVATOR LPOA"/>
    <property type="match status" value="1"/>
</dbReference>
<accession>A0A1J5QFS4</accession>
<dbReference type="GO" id="GO:0009252">
    <property type="term" value="P:peptidoglycan biosynthetic process"/>
    <property type="evidence" value="ECO:0007669"/>
    <property type="project" value="TreeGrafter"/>
</dbReference>
<proteinExistence type="predicted"/>
<dbReference type="Gene3D" id="3.40.50.2300">
    <property type="match status" value="2"/>
</dbReference>
<dbReference type="InterPro" id="IPR007443">
    <property type="entry name" value="LpoA"/>
</dbReference>
<dbReference type="GO" id="GO:0031241">
    <property type="term" value="C:periplasmic side of cell outer membrane"/>
    <property type="evidence" value="ECO:0007669"/>
    <property type="project" value="TreeGrafter"/>
</dbReference>
<dbReference type="Gene3D" id="1.25.40.650">
    <property type="match status" value="1"/>
</dbReference>
<dbReference type="PANTHER" id="PTHR38038">
    <property type="entry name" value="PENICILLIN-BINDING PROTEIN ACTIVATOR LPOA"/>
    <property type="match status" value="1"/>
</dbReference>
<evidence type="ECO:0000256" key="1">
    <source>
        <dbReference type="ARBA" id="ARBA00023136"/>
    </source>
</evidence>
<protein>
    <submittedName>
        <fullName evidence="2">Penicillin-binding protein activator LpoA</fullName>
    </submittedName>
</protein>
<dbReference type="CDD" id="cd06339">
    <property type="entry name" value="PBP1_YraM_LppC_lipoprotein-like"/>
    <property type="match status" value="1"/>
</dbReference>
<gene>
    <name evidence="2" type="primary">lpoA_6</name>
    <name evidence="2" type="ORF">GALL_394420</name>
</gene>
<organism evidence="2">
    <name type="scientific">mine drainage metagenome</name>
    <dbReference type="NCBI Taxonomy" id="410659"/>
    <lineage>
        <taxon>unclassified sequences</taxon>
        <taxon>metagenomes</taxon>
        <taxon>ecological metagenomes</taxon>
    </lineage>
</organism>
<keyword evidence="1" id="KW-0472">Membrane</keyword>